<accession>A0ACC0K7T1</accession>
<dbReference type="EMBL" id="CM046107">
    <property type="protein sequence ID" value="KAI8432471.1"/>
    <property type="molecule type" value="Genomic_DNA"/>
</dbReference>
<name>A0ACC0K7T1_CHOFU</name>
<evidence type="ECO:0000313" key="1">
    <source>
        <dbReference type="EMBL" id="KAI8432471.1"/>
    </source>
</evidence>
<proteinExistence type="predicted"/>
<protein>
    <submittedName>
        <fullName evidence="1">Uncharacterized protein</fullName>
    </submittedName>
</protein>
<dbReference type="Proteomes" id="UP001064048">
    <property type="component" value="Chromosome 7"/>
</dbReference>
<sequence length="1144" mass="128630">MQDKKLRQLVRSPKDKEPLSGPGVYMIPCACGKSYIGETGRNVSTRVSEHIRSMRKQDDKGSAVAEHSMDSDSTHYIRFDKPRSFFDVDTVLRHKTFQGYSRCDIERVVRNNAKQRFQLRQDPSTRSLQIKANQGHSIDAVSDAELTPILTAKYTSVVHGTSSHCWPLIQQAGLSRMRRNHIHFAKSTSSTGGIRSNANLHIYIDLERALRDGIKFYEADNGVILTSGNADGFLEPKYFSRVLHVATAFARGFARVEFGYRALFPRELRYTLPVKMEAGAAHRLPRAPSRPTFNRPPFSRPPFPSNSAVRPVQMNGPLSPPGPSSQDYRPPAQAYRPALEHWRAQEQRQGAEPRPPHARDSWQRRRRNRNGPFTPPPHEPRDDKLFARMVEVIGFPGYTRPQDLIHTFIDYGPAKVDRMYSGTATLVFSDSEEAAAAIRASSTVCLYGEFLTIRPYTKASEHTRNPKNYRRGAEKNKQKGPTVDPTTLSWEGDFQQQLDALLKAVRLSHQEIHQLTALYHDLDSVMKGIWPGCRTIPFGSVTTGLGVKASDADCFVLLPAAEGGGAWGRGGRGGGARPGGAPRAARAYPRLFTSLVAIPNANTPIVKFYHLPTKTHCDVSFKTLLGVQNSKLIGFLLHADPRLLPVAVVIKYWASVHELSGTGKLTNYALIMMLIYYLQSQHELLPSVAWLQRDPATDYIVDGWNTGFMSDHDRLPRTTDASSVADLIGGFFSYYTRLDLANFVVCPYLGFSIRKIHFKNMNDLPMGFERYQSNVSSGAALPLRVGTPICVQDPFEQCHNVASSVTTRLAAELDLYFKFAADAYEQEKAGGCKNFLKKILVERPVLPRAKGKGKVEFRAGVRSYTLNNICREDWRKPCEDVINTIFNDLLQANLEPEQKAAEATEAPDSPEKKRKRVKYTGVLTRAVWKRKKLSRLFGAMQLKFYDQEKRITNEIIATDSNEYNVPFQLVATFANPPRYVSLVIRPRGGNLQAFKEFGRFFQDNITHWFSVLVKPYCDKISMSAIELPTTDDERNNTQESDEESESQSDASTEDERKPVVQDMYTIQYIFGPENEKQSDSEKSPSDTDKENIEEAVNVDSNTAAEDTHKTDTGSGRSRRRRKRNKNNSVNKDTPQPVASGGKDN</sequence>
<keyword evidence="2" id="KW-1185">Reference proteome</keyword>
<organism evidence="1 2">
    <name type="scientific">Choristoneura fumiferana</name>
    <name type="common">Spruce budworm moth</name>
    <name type="synonym">Archips fumiferana</name>
    <dbReference type="NCBI Taxonomy" id="7141"/>
    <lineage>
        <taxon>Eukaryota</taxon>
        <taxon>Metazoa</taxon>
        <taxon>Ecdysozoa</taxon>
        <taxon>Arthropoda</taxon>
        <taxon>Hexapoda</taxon>
        <taxon>Insecta</taxon>
        <taxon>Pterygota</taxon>
        <taxon>Neoptera</taxon>
        <taxon>Endopterygota</taxon>
        <taxon>Lepidoptera</taxon>
        <taxon>Glossata</taxon>
        <taxon>Ditrysia</taxon>
        <taxon>Tortricoidea</taxon>
        <taxon>Tortricidae</taxon>
        <taxon>Tortricinae</taxon>
        <taxon>Choristoneura</taxon>
    </lineage>
</organism>
<comment type="caution">
    <text evidence="1">The sequence shown here is derived from an EMBL/GenBank/DDBJ whole genome shotgun (WGS) entry which is preliminary data.</text>
</comment>
<reference evidence="1 2" key="1">
    <citation type="journal article" date="2022" name="Genome Biol. Evol.">
        <title>The Spruce Budworm Genome: Reconstructing the Evolutionary History of Antifreeze Proteins.</title>
        <authorList>
            <person name="Beliveau C."/>
            <person name="Gagne P."/>
            <person name="Picq S."/>
            <person name="Vernygora O."/>
            <person name="Keeling C.I."/>
            <person name="Pinkney K."/>
            <person name="Doucet D."/>
            <person name="Wen F."/>
            <person name="Johnston J.S."/>
            <person name="Maaroufi H."/>
            <person name="Boyle B."/>
            <person name="Laroche J."/>
            <person name="Dewar K."/>
            <person name="Juretic N."/>
            <person name="Blackburn G."/>
            <person name="Nisole A."/>
            <person name="Brunet B."/>
            <person name="Brandao M."/>
            <person name="Lumley L."/>
            <person name="Duan J."/>
            <person name="Quan G."/>
            <person name="Lucarotti C.J."/>
            <person name="Roe A.D."/>
            <person name="Sperling F.A.H."/>
            <person name="Levesque R.C."/>
            <person name="Cusson M."/>
        </authorList>
    </citation>
    <scope>NUCLEOTIDE SEQUENCE [LARGE SCALE GENOMIC DNA]</scope>
    <source>
        <strain evidence="1">Glfc:IPQL:Cfum</strain>
    </source>
</reference>
<gene>
    <name evidence="1" type="ORF">MSG28_004855</name>
</gene>
<evidence type="ECO:0000313" key="2">
    <source>
        <dbReference type="Proteomes" id="UP001064048"/>
    </source>
</evidence>